<gene>
    <name evidence="1" type="ORF">IU470_26295</name>
</gene>
<evidence type="ECO:0008006" key="3">
    <source>
        <dbReference type="Google" id="ProtNLM"/>
    </source>
</evidence>
<keyword evidence="2" id="KW-1185">Reference proteome</keyword>
<comment type="caution">
    <text evidence="1">The sequence shown here is derived from an EMBL/GenBank/DDBJ whole genome shotgun (WGS) entry which is preliminary data.</text>
</comment>
<dbReference type="Proteomes" id="UP000807309">
    <property type="component" value="Unassembled WGS sequence"/>
</dbReference>
<evidence type="ECO:0000313" key="1">
    <source>
        <dbReference type="EMBL" id="MBF6228606.1"/>
    </source>
</evidence>
<dbReference type="EMBL" id="JADLRE010000024">
    <property type="protein sequence ID" value="MBF6228606.1"/>
    <property type="molecule type" value="Genomic_DNA"/>
</dbReference>
<protein>
    <recommendedName>
        <fullName evidence="3">HEXXH motif domain</fullName>
    </recommendedName>
</protein>
<organism evidence="1 2">
    <name type="scientific">Nocardia abscessus</name>
    <dbReference type="NCBI Taxonomy" id="120957"/>
    <lineage>
        <taxon>Bacteria</taxon>
        <taxon>Bacillati</taxon>
        <taxon>Actinomycetota</taxon>
        <taxon>Actinomycetes</taxon>
        <taxon>Mycobacteriales</taxon>
        <taxon>Nocardiaceae</taxon>
        <taxon>Nocardia</taxon>
    </lineage>
</organism>
<name>A0ABS0CEB1_9NOCA</name>
<dbReference type="RefSeq" id="WP_195035492.1">
    <property type="nucleotide sequence ID" value="NZ_JADLRE010000024.1"/>
</dbReference>
<dbReference type="InterPro" id="IPR026337">
    <property type="entry name" value="AKG_HExxH"/>
</dbReference>
<accession>A0ABS0CEB1</accession>
<proteinExistence type="predicted"/>
<sequence length="597" mass="66130">MTHTDTSNIETAISEIGSGYGTDATIAALAEEALRGRLILLRALLAKLAAERPDDFADVESAHHSLRDLLQADSDSVAELLAYPHVGNWLTSIFRRLNFTDYDAAHPIPLWADLGYLGWLAASGQIVAGRPGAVQVVVRSGVVMLPLIGMARLGDAAECGHCSLSWSADGELTFVYHDTTLVVTSHESETTADWLPLRCLDVDDSAYRLYLDDLDPFRDFDVKLPDFFKLPPDLLDVADASTWAQHFRGAWQMLRHDFAQYHAPMRAGLRVVVPLTAKPEATGQSWTSPTGYGAVYSTAPEDSCQLALTLIHEFQHAKFSLLADQAVLFEPDMTARFYAPWRVDPRPIYGLMHGIYAFFGVTDFWRVHRRSNCHRNMRAEMEFECGRLQVATALEQVMSSGVLTPSGEKFLTTLSDSMASWQFEDTSAKARDIAADVSICLKAFWRVRNLKPPSSEVAALADRWLHGSPSAGVLPQGTIVDQDGIPTRYNKLTLPHMLTRHSATCAPQITDDGSGDSACIIGNFEQAAARYVEQLRQDQFRPQTWTGLALALPQLHAEADLSILRERTEIVAHVYCALADRGVTCDIVDLVHWLTRY</sequence>
<dbReference type="NCBIfam" id="TIGR04267">
    <property type="entry name" value="mod_HExxH"/>
    <property type="match status" value="1"/>
</dbReference>
<reference evidence="1 2" key="1">
    <citation type="submission" date="2020-10" db="EMBL/GenBank/DDBJ databases">
        <title>Identification of Nocardia species via Next-generation sequencing and recognition of intraspecies genetic diversity.</title>
        <authorList>
            <person name="Li P."/>
            <person name="Li P."/>
            <person name="Lu B."/>
        </authorList>
    </citation>
    <scope>NUCLEOTIDE SEQUENCE [LARGE SCALE GENOMIC DNA]</scope>
    <source>
        <strain evidence="1 2">N-11</strain>
    </source>
</reference>
<evidence type="ECO:0000313" key="2">
    <source>
        <dbReference type="Proteomes" id="UP000807309"/>
    </source>
</evidence>